<keyword evidence="6" id="KW-0808">Transferase</keyword>
<keyword evidence="3 5" id="KW-0663">Pyridoxal phosphate</keyword>
<evidence type="ECO:0000313" key="7">
    <source>
        <dbReference type="Proteomes" id="UP001432062"/>
    </source>
</evidence>
<dbReference type="EMBL" id="CP109441">
    <property type="protein sequence ID" value="WUV43497.1"/>
    <property type="molecule type" value="Genomic_DNA"/>
</dbReference>
<evidence type="ECO:0000313" key="6">
    <source>
        <dbReference type="EMBL" id="WUV43497.1"/>
    </source>
</evidence>
<organism evidence="6 7">
    <name type="scientific">Nocardia vinacea</name>
    <dbReference type="NCBI Taxonomy" id="96468"/>
    <lineage>
        <taxon>Bacteria</taxon>
        <taxon>Bacillati</taxon>
        <taxon>Actinomycetota</taxon>
        <taxon>Actinomycetes</taxon>
        <taxon>Mycobacteriales</taxon>
        <taxon>Nocardiaceae</taxon>
        <taxon>Nocardia</taxon>
    </lineage>
</organism>
<evidence type="ECO:0000256" key="3">
    <source>
        <dbReference type="ARBA" id="ARBA00022898"/>
    </source>
</evidence>
<dbReference type="InterPro" id="IPR043132">
    <property type="entry name" value="BCAT-like_C"/>
</dbReference>
<gene>
    <name evidence="6" type="ORF">OG563_30305</name>
</gene>
<dbReference type="PANTHER" id="PTHR42743">
    <property type="entry name" value="AMINO-ACID AMINOTRANSFERASE"/>
    <property type="match status" value="1"/>
</dbReference>
<keyword evidence="7" id="KW-1185">Reference proteome</keyword>
<sequence>MSGLTTAGRVGAVWMDGALVDPAAAHLPVLSFGLHNAACVFEGIRSFGGRPFALSAHVNRLRTSAEAIGIALPWDSTAIADAIETAVAAADFAEAYIRPVVWRGDEVIGIDPTGTTVHLAIAVLAWPEQALDDGKPLRLGLSRWTRPTPTMAPVQAKTSANYLVGSLALAEARAGGFDDALLLDHTGGIAETTGSNIFLVHRGELVTPPAHTFLNGITRQTVLRLAARNGIVTREIRLTPNDLVIADEVFVTGTAVGVRSVGWFRDTAFHADGILTRMLANAYTQLVGTEQGEESPCTASA</sequence>
<evidence type="ECO:0000256" key="4">
    <source>
        <dbReference type="RuleBase" id="RU004106"/>
    </source>
</evidence>
<dbReference type="InterPro" id="IPR050571">
    <property type="entry name" value="Class-IV_PLP-Dep_Aminotrnsfr"/>
</dbReference>
<protein>
    <submittedName>
        <fullName evidence="6">Aminotransferase class IV</fullName>
    </submittedName>
</protein>
<dbReference type="InterPro" id="IPR043131">
    <property type="entry name" value="BCAT-like_N"/>
</dbReference>
<proteinExistence type="inferred from homology"/>
<keyword evidence="6" id="KW-0032">Aminotransferase</keyword>
<name>A0ABZ1YJT0_9NOCA</name>
<dbReference type="Pfam" id="PF01063">
    <property type="entry name" value="Aminotran_4"/>
    <property type="match status" value="1"/>
</dbReference>
<accession>A0ABZ1YJT0</accession>
<evidence type="ECO:0000256" key="1">
    <source>
        <dbReference type="ARBA" id="ARBA00001933"/>
    </source>
</evidence>
<evidence type="ECO:0000256" key="2">
    <source>
        <dbReference type="ARBA" id="ARBA00009320"/>
    </source>
</evidence>
<dbReference type="SUPFAM" id="SSF56752">
    <property type="entry name" value="D-aminoacid aminotransferase-like PLP-dependent enzymes"/>
    <property type="match status" value="1"/>
</dbReference>
<dbReference type="GO" id="GO:0008483">
    <property type="term" value="F:transaminase activity"/>
    <property type="evidence" value="ECO:0007669"/>
    <property type="project" value="UniProtKB-KW"/>
</dbReference>
<dbReference type="InterPro" id="IPR018300">
    <property type="entry name" value="Aminotrans_IV_CS"/>
</dbReference>
<dbReference type="InterPro" id="IPR036038">
    <property type="entry name" value="Aminotransferase-like"/>
</dbReference>
<comment type="cofactor">
    <cofactor evidence="1 5">
        <name>pyridoxal 5'-phosphate</name>
        <dbReference type="ChEBI" id="CHEBI:597326"/>
    </cofactor>
</comment>
<evidence type="ECO:0000256" key="5">
    <source>
        <dbReference type="RuleBase" id="RU004516"/>
    </source>
</evidence>
<dbReference type="InterPro" id="IPR001544">
    <property type="entry name" value="Aminotrans_IV"/>
</dbReference>
<comment type="similarity">
    <text evidence="2 4">Belongs to the class-IV pyridoxal-phosphate-dependent aminotransferase family.</text>
</comment>
<dbReference type="Gene3D" id="3.30.470.10">
    <property type="match status" value="1"/>
</dbReference>
<dbReference type="Proteomes" id="UP001432062">
    <property type="component" value="Chromosome"/>
</dbReference>
<dbReference type="PROSITE" id="PS00770">
    <property type="entry name" value="AA_TRANSFER_CLASS_4"/>
    <property type="match status" value="1"/>
</dbReference>
<dbReference type="PANTHER" id="PTHR42743:SF11">
    <property type="entry name" value="AMINODEOXYCHORISMATE LYASE"/>
    <property type="match status" value="1"/>
</dbReference>
<dbReference type="CDD" id="cd00449">
    <property type="entry name" value="PLPDE_IV"/>
    <property type="match status" value="1"/>
</dbReference>
<reference evidence="6" key="1">
    <citation type="submission" date="2022-10" db="EMBL/GenBank/DDBJ databases">
        <title>The complete genomes of actinobacterial strains from the NBC collection.</title>
        <authorList>
            <person name="Joergensen T.S."/>
            <person name="Alvarez Arevalo M."/>
            <person name="Sterndorff E.B."/>
            <person name="Faurdal D."/>
            <person name="Vuksanovic O."/>
            <person name="Mourched A.-S."/>
            <person name="Charusanti P."/>
            <person name="Shaw S."/>
            <person name="Blin K."/>
            <person name="Weber T."/>
        </authorList>
    </citation>
    <scope>NUCLEOTIDE SEQUENCE</scope>
    <source>
        <strain evidence="6">NBC_01482</strain>
    </source>
</reference>
<dbReference type="Gene3D" id="3.20.10.10">
    <property type="entry name" value="D-amino Acid Aminotransferase, subunit A, domain 2"/>
    <property type="match status" value="1"/>
</dbReference>
<dbReference type="RefSeq" id="WP_327096689.1">
    <property type="nucleotide sequence ID" value="NZ_CP109149.1"/>
</dbReference>